<gene>
    <name evidence="2" type="ORF">C8D95_101859</name>
</gene>
<dbReference type="InterPro" id="IPR050834">
    <property type="entry name" value="Glycosyltransf_2"/>
</dbReference>
<organism evidence="2 3">
    <name type="scientific">Silicimonas algicola</name>
    <dbReference type="NCBI Taxonomy" id="1826607"/>
    <lineage>
        <taxon>Bacteria</taxon>
        <taxon>Pseudomonadati</taxon>
        <taxon>Pseudomonadota</taxon>
        <taxon>Alphaproteobacteria</taxon>
        <taxon>Rhodobacterales</taxon>
        <taxon>Paracoccaceae</taxon>
    </lineage>
</organism>
<dbReference type="OrthoDB" id="5291101at2"/>
<dbReference type="PANTHER" id="PTHR43685">
    <property type="entry name" value="GLYCOSYLTRANSFERASE"/>
    <property type="match status" value="1"/>
</dbReference>
<comment type="caution">
    <text evidence="2">The sequence shown here is derived from an EMBL/GenBank/DDBJ whole genome shotgun (WGS) entry which is preliminary data.</text>
</comment>
<dbReference type="Pfam" id="PF00535">
    <property type="entry name" value="Glycos_transf_2"/>
    <property type="match status" value="1"/>
</dbReference>
<dbReference type="SUPFAM" id="SSF53448">
    <property type="entry name" value="Nucleotide-diphospho-sugar transferases"/>
    <property type="match status" value="1"/>
</dbReference>
<feature type="domain" description="Glycosyltransferase 2-like" evidence="1">
    <location>
        <begin position="18"/>
        <end position="160"/>
    </location>
</feature>
<proteinExistence type="predicted"/>
<dbReference type="InterPro" id="IPR029044">
    <property type="entry name" value="Nucleotide-diphossugar_trans"/>
</dbReference>
<dbReference type="GO" id="GO:0016740">
    <property type="term" value="F:transferase activity"/>
    <property type="evidence" value="ECO:0007669"/>
    <property type="project" value="UniProtKB-KW"/>
</dbReference>
<accession>A0A316GVE6</accession>
<name>A0A316GVE6_9RHOB</name>
<keyword evidence="3" id="KW-1185">Reference proteome</keyword>
<protein>
    <submittedName>
        <fullName evidence="2">Glycosyltransferase</fullName>
    </submittedName>
</protein>
<reference evidence="2 3" key="1">
    <citation type="submission" date="2018-05" db="EMBL/GenBank/DDBJ databases">
        <title>Genomic Encyclopedia of Type Strains, Phase IV (KMG-IV): sequencing the most valuable type-strain genomes for metagenomic binning, comparative biology and taxonomic classification.</title>
        <authorList>
            <person name="Goeker M."/>
        </authorList>
    </citation>
    <scope>NUCLEOTIDE SEQUENCE [LARGE SCALE GENOMIC DNA]</scope>
    <source>
        <strain evidence="2 3">DSM 103371</strain>
    </source>
</reference>
<dbReference type="RefSeq" id="WP_109757867.1">
    <property type="nucleotide sequence ID" value="NZ_CP034588.1"/>
</dbReference>
<dbReference type="InterPro" id="IPR001173">
    <property type="entry name" value="Glyco_trans_2-like"/>
</dbReference>
<dbReference type="EMBL" id="QGGV01000001">
    <property type="protein sequence ID" value="PWK59037.1"/>
    <property type="molecule type" value="Genomic_DNA"/>
</dbReference>
<evidence type="ECO:0000313" key="2">
    <source>
        <dbReference type="EMBL" id="PWK59037.1"/>
    </source>
</evidence>
<dbReference type="Proteomes" id="UP000245390">
    <property type="component" value="Unassembled WGS sequence"/>
</dbReference>
<keyword evidence="2" id="KW-0808">Transferase</keyword>
<dbReference type="AlphaFoldDB" id="A0A316GVE6"/>
<dbReference type="PANTHER" id="PTHR43685:SF2">
    <property type="entry name" value="GLYCOSYLTRANSFERASE 2-LIKE DOMAIN-CONTAINING PROTEIN"/>
    <property type="match status" value="1"/>
</dbReference>
<dbReference type="KEGG" id="salo:EF888_05730"/>
<dbReference type="Gene3D" id="3.90.550.10">
    <property type="entry name" value="Spore Coat Polysaccharide Biosynthesis Protein SpsA, Chain A"/>
    <property type="match status" value="1"/>
</dbReference>
<sequence>MTDRPDSSAGEGPRPTISILTAVYNRAGTIEDAIASLRAQTRPVHQHVIQDGGSTDGTLDLVRRLEGPETDLVSERDGGIYDAINRGIRRATGDVIGLLHSDDFFASDDVLEAVASAFRPDVDGVYGDLDYVSAEDPSRIIRRWRSGPYTPRKLRRGWMPPHPTLFLRRQVFETHGLYDPDLRIAADYDAMLRWMIAGRIRLAYVPTVFTRMRVGGASNRSLANVLRKSREDYIAIRRNGAGGFGTLALKNVSKLHQFLPGRD</sequence>
<evidence type="ECO:0000313" key="3">
    <source>
        <dbReference type="Proteomes" id="UP000245390"/>
    </source>
</evidence>
<evidence type="ECO:0000259" key="1">
    <source>
        <dbReference type="Pfam" id="PF00535"/>
    </source>
</evidence>
<dbReference type="CDD" id="cd06433">
    <property type="entry name" value="GT_2_WfgS_like"/>
    <property type="match status" value="1"/>
</dbReference>